<dbReference type="AlphaFoldDB" id="A0A251SAE3"/>
<dbReference type="Gramene" id="mRNA:HanXRQr2_Chr15g0680221">
    <property type="protein sequence ID" value="mRNA:HanXRQr2_Chr15g0680221"/>
    <property type="gene ID" value="HanXRQr2_Chr15g0680221"/>
</dbReference>
<organism evidence="2 3">
    <name type="scientific">Helianthus annuus</name>
    <name type="common">Common sunflower</name>
    <dbReference type="NCBI Taxonomy" id="4232"/>
    <lineage>
        <taxon>Eukaryota</taxon>
        <taxon>Viridiplantae</taxon>
        <taxon>Streptophyta</taxon>
        <taxon>Embryophyta</taxon>
        <taxon>Tracheophyta</taxon>
        <taxon>Spermatophyta</taxon>
        <taxon>Magnoliopsida</taxon>
        <taxon>eudicotyledons</taxon>
        <taxon>Gunneridae</taxon>
        <taxon>Pentapetalae</taxon>
        <taxon>asterids</taxon>
        <taxon>campanulids</taxon>
        <taxon>Asterales</taxon>
        <taxon>Asteraceae</taxon>
        <taxon>Asteroideae</taxon>
        <taxon>Heliantheae alliance</taxon>
        <taxon>Heliantheae</taxon>
        <taxon>Helianthus</taxon>
    </lineage>
</organism>
<evidence type="ECO:0000313" key="3">
    <source>
        <dbReference type="Proteomes" id="UP000215914"/>
    </source>
</evidence>
<dbReference type="InParanoid" id="A0A251SAE3"/>
<reference evidence="1" key="3">
    <citation type="submission" date="2020-06" db="EMBL/GenBank/DDBJ databases">
        <title>Helianthus annuus Genome sequencing and assembly Release 2.</title>
        <authorList>
            <person name="Gouzy J."/>
            <person name="Langlade N."/>
            <person name="Munos S."/>
        </authorList>
    </citation>
    <scope>NUCLEOTIDE SEQUENCE</scope>
    <source>
        <tissue evidence="1">Leaves</tissue>
    </source>
</reference>
<proteinExistence type="predicted"/>
<keyword evidence="3" id="KW-1185">Reference proteome</keyword>
<sequence length="72" mass="8292">MILLKLEPRSEEMGIDMMRGCLTMCSYQLGFIFLSRLDTFGFQKKMTTGDGDRSTGVFAFSLFFRLLILNNH</sequence>
<reference evidence="1 3" key="1">
    <citation type="journal article" date="2017" name="Nature">
        <title>The sunflower genome provides insights into oil metabolism, flowering and Asterid evolution.</title>
        <authorList>
            <person name="Badouin H."/>
            <person name="Gouzy J."/>
            <person name="Grassa C.J."/>
            <person name="Murat F."/>
            <person name="Staton S.E."/>
            <person name="Cottret L."/>
            <person name="Lelandais-Briere C."/>
            <person name="Owens G.L."/>
            <person name="Carrere S."/>
            <person name="Mayjonade B."/>
            <person name="Legrand L."/>
            <person name="Gill N."/>
            <person name="Kane N.C."/>
            <person name="Bowers J.E."/>
            <person name="Hubner S."/>
            <person name="Bellec A."/>
            <person name="Berard A."/>
            <person name="Berges H."/>
            <person name="Blanchet N."/>
            <person name="Boniface M.C."/>
            <person name="Brunel D."/>
            <person name="Catrice O."/>
            <person name="Chaidir N."/>
            <person name="Claudel C."/>
            <person name="Donnadieu C."/>
            <person name="Faraut T."/>
            <person name="Fievet G."/>
            <person name="Helmstetter N."/>
            <person name="King M."/>
            <person name="Knapp S.J."/>
            <person name="Lai Z."/>
            <person name="Le Paslier M.C."/>
            <person name="Lippi Y."/>
            <person name="Lorenzon L."/>
            <person name="Mandel J.R."/>
            <person name="Marage G."/>
            <person name="Marchand G."/>
            <person name="Marquand E."/>
            <person name="Bret-Mestries E."/>
            <person name="Morien E."/>
            <person name="Nambeesan S."/>
            <person name="Nguyen T."/>
            <person name="Pegot-Espagnet P."/>
            <person name="Pouilly N."/>
            <person name="Raftis F."/>
            <person name="Sallet E."/>
            <person name="Schiex T."/>
            <person name="Thomas J."/>
            <person name="Vandecasteele C."/>
            <person name="Vares D."/>
            <person name="Vear F."/>
            <person name="Vautrin S."/>
            <person name="Crespi M."/>
            <person name="Mangin B."/>
            <person name="Burke J.M."/>
            <person name="Salse J."/>
            <person name="Munos S."/>
            <person name="Vincourt P."/>
            <person name="Rieseberg L.H."/>
            <person name="Langlade N.B."/>
        </authorList>
    </citation>
    <scope>NUCLEOTIDE SEQUENCE [LARGE SCALE GENOMIC DNA]</scope>
    <source>
        <strain evidence="3">cv. SF193</strain>
        <tissue evidence="1">Leaves</tissue>
    </source>
</reference>
<name>A0A251SAE3_HELAN</name>
<reference evidence="2" key="2">
    <citation type="submission" date="2017-02" db="EMBL/GenBank/DDBJ databases">
        <title>Sunflower complete genome.</title>
        <authorList>
            <person name="Langlade N."/>
            <person name="Munos S."/>
        </authorList>
    </citation>
    <scope>NUCLEOTIDE SEQUENCE [LARGE SCALE GENOMIC DNA]</scope>
    <source>
        <tissue evidence="2">Leaves</tissue>
    </source>
</reference>
<dbReference type="Proteomes" id="UP000215914">
    <property type="component" value="Chromosome 15"/>
</dbReference>
<dbReference type="EMBL" id="MNCJ02000330">
    <property type="protein sequence ID" value="KAF5763442.1"/>
    <property type="molecule type" value="Genomic_DNA"/>
</dbReference>
<evidence type="ECO:0000313" key="2">
    <source>
        <dbReference type="EMBL" id="OTF94350.1"/>
    </source>
</evidence>
<dbReference type="EMBL" id="CM007904">
    <property type="protein sequence ID" value="OTF94350.1"/>
    <property type="molecule type" value="Genomic_DNA"/>
</dbReference>
<gene>
    <name evidence="2" type="ORF">HannXRQ_Chr15g0471071</name>
    <name evidence="1" type="ORF">HanXRQr2_Chr15g0680221</name>
</gene>
<evidence type="ECO:0000313" key="1">
    <source>
        <dbReference type="EMBL" id="KAF5763442.1"/>
    </source>
</evidence>
<protein>
    <submittedName>
        <fullName evidence="2">Uncharacterized protein</fullName>
    </submittedName>
</protein>
<accession>A0A251SAE3</accession>